<evidence type="ECO:0000313" key="16">
    <source>
        <dbReference type="Proteomes" id="UP000015105"/>
    </source>
</evidence>
<reference evidence="15" key="4">
    <citation type="submission" date="2019-03" db="UniProtKB">
        <authorList>
            <consortium name="EnsemblPlants"/>
        </authorList>
    </citation>
    <scope>IDENTIFICATION</scope>
</reference>
<keyword evidence="16" id="KW-1185">Reference proteome</keyword>
<dbReference type="Proteomes" id="UP000015105">
    <property type="component" value="Chromosome 2D"/>
</dbReference>
<evidence type="ECO:0000256" key="4">
    <source>
        <dbReference type="ARBA" id="ARBA00022692"/>
    </source>
</evidence>
<reference evidence="16" key="1">
    <citation type="journal article" date="2014" name="Science">
        <title>Ancient hybridizations among the ancestral genomes of bread wheat.</title>
        <authorList>
            <consortium name="International Wheat Genome Sequencing Consortium,"/>
            <person name="Marcussen T."/>
            <person name="Sandve S.R."/>
            <person name="Heier L."/>
            <person name="Spannagl M."/>
            <person name="Pfeifer M."/>
            <person name="Jakobsen K.S."/>
            <person name="Wulff B.B."/>
            <person name="Steuernagel B."/>
            <person name="Mayer K.F."/>
            <person name="Olsen O.A."/>
        </authorList>
    </citation>
    <scope>NUCLEOTIDE SEQUENCE [LARGE SCALE GENOMIC DNA]</scope>
    <source>
        <strain evidence="16">cv. AL8/78</strain>
    </source>
</reference>
<keyword evidence="5" id="KW-0735">Signal-anchor</keyword>
<evidence type="ECO:0000256" key="1">
    <source>
        <dbReference type="ARBA" id="ARBA00004323"/>
    </source>
</evidence>
<organism evidence="15 16">
    <name type="scientific">Aegilops tauschii subsp. strangulata</name>
    <name type="common">Goatgrass</name>
    <dbReference type="NCBI Taxonomy" id="200361"/>
    <lineage>
        <taxon>Eukaryota</taxon>
        <taxon>Viridiplantae</taxon>
        <taxon>Streptophyta</taxon>
        <taxon>Embryophyta</taxon>
        <taxon>Tracheophyta</taxon>
        <taxon>Spermatophyta</taxon>
        <taxon>Magnoliopsida</taxon>
        <taxon>Liliopsida</taxon>
        <taxon>Poales</taxon>
        <taxon>Poaceae</taxon>
        <taxon>BOP clade</taxon>
        <taxon>Pooideae</taxon>
        <taxon>Triticodae</taxon>
        <taxon>Triticeae</taxon>
        <taxon>Triticinae</taxon>
        <taxon>Aegilops</taxon>
    </lineage>
</organism>
<keyword evidence="9" id="KW-1015">Disulfide bond</keyword>
<feature type="region of interest" description="Disordered" evidence="11">
    <location>
        <begin position="1"/>
        <end position="29"/>
    </location>
</feature>
<evidence type="ECO:0000256" key="10">
    <source>
        <dbReference type="ARBA" id="ARBA00023180"/>
    </source>
</evidence>
<reference evidence="15" key="5">
    <citation type="journal article" date="2021" name="G3 (Bethesda)">
        <title>Aegilops tauschii genome assembly Aet v5.0 features greater sequence contiguity and improved annotation.</title>
        <authorList>
            <person name="Wang L."/>
            <person name="Zhu T."/>
            <person name="Rodriguez J.C."/>
            <person name="Deal K.R."/>
            <person name="Dubcovsky J."/>
            <person name="McGuire P.E."/>
            <person name="Lux T."/>
            <person name="Spannagl M."/>
            <person name="Mayer K.F.X."/>
            <person name="Baldrich P."/>
            <person name="Meyers B.C."/>
            <person name="Huo N."/>
            <person name="Gu Y.Q."/>
            <person name="Zhou H."/>
            <person name="Devos K.M."/>
            <person name="Bennetzen J.L."/>
            <person name="Unver T."/>
            <person name="Budak H."/>
            <person name="Gulick P.J."/>
            <person name="Galiba G."/>
            <person name="Kalapos B."/>
            <person name="Nelson D.R."/>
            <person name="Li P."/>
            <person name="You F.M."/>
            <person name="Luo M.C."/>
            <person name="Dvorak J."/>
        </authorList>
    </citation>
    <scope>NUCLEOTIDE SEQUENCE [LARGE SCALE GENOMIC DNA]</scope>
    <source>
        <strain evidence="15">cv. AL8/78</strain>
    </source>
</reference>
<dbReference type="STRING" id="200361.A0A453AV29"/>
<evidence type="ECO:0000256" key="5">
    <source>
        <dbReference type="ARBA" id="ARBA00022968"/>
    </source>
</evidence>
<evidence type="ECO:0000256" key="8">
    <source>
        <dbReference type="ARBA" id="ARBA00023136"/>
    </source>
</evidence>
<evidence type="ECO:0000256" key="12">
    <source>
        <dbReference type="SAM" id="Phobius"/>
    </source>
</evidence>
<sequence>ALRSRGTPCQVPSTTSASVPPLNPGATEQSNRSLFLPHFVSAKATVLKTQEETRADFSRQQAIKPKRSILCATITCHATQIRPSLERQRGGERVMVMEMASARRRARQLSGDHAVLWSACVLLSAASLLLAATLSSGFGAARLAGEVSVVVRARAGAVVLTTDGDAAVDNARRYCGHVDHDGMLTDGEWVREEAGVAPLYDSRECPFVDVGFQCRENGRPDDGYARWRWRPRRCELPRFDAEKLLEVLRNRRLVFVGDSIGRNQWESMLCMLSSAVADAGASVREEHGSPITKHKGFLSFRFLRHNLTVEHYRSPYLVRRGGRPRRAPRHVRSTLQLRAMDSRAHLWKGADVLVFNSGHWWNHDRLQQLHCYFQEGKRLRLDMSVEAAYQRAMDTVHEWVQKEVDGSKTLAVFRTYSPAHNRGTNGGSCGKETLPELNMTGISLGRWPGMLQPAFGGPESAVVRDLRVMNVTLMTAHRRDGHPAVYNVEPSARMLVGQREDCSHWCLPGVPDAWNELLYAMVLARLS</sequence>
<dbReference type="EnsemblPlants" id="AET2Gv20269400.1">
    <property type="protein sequence ID" value="AET2Gv20269400.1"/>
    <property type="gene ID" value="AET2Gv20269400"/>
</dbReference>
<dbReference type="AlphaFoldDB" id="A0A453AV29"/>
<keyword evidence="4 12" id="KW-0812">Transmembrane</keyword>
<evidence type="ECO:0000256" key="9">
    <source>
        <dbReference type="ARBA" id="ARBA00023157"/>
    </source>
</evidence>
<dbReference type="GO" id="GO:1990538">
    <property type="term" value="F:xylan O-acetyltransferase activity"/>
    <property type="evidence" value="ECO:0007669"/>
    <property type="project" value="UniProtKB-ARBA"/>
</dbReference>
<evidence type="ECO:0000256" key="2">
    <source>
        <dbReference type="ARBA" id="ARBA00007727"/>
    </source>
</evidence>
<evidence type="ECO:0000259" key="14">
    <source>
        <dbReference type="Pfam" id="PF14416"/>
    </source>
</evidence>
<evidence type="ECO:0000259" key="13">
    <source>
        <dbReference type="Pfam" id="PF13839"/>
    </source>
</evidence>
<accession>A0A453AV29</accession>
<dbReference type="InterPro" id="IPR026057">
    <property type="entry name" value="TBL_C"/>
</dbReference>
<name>A0A453AV29_AEGTS</name>
<dbReference type="PANTHER" id="PTHR32285:SF29">
    <property type="entry name" value="OS07G0656000 PROTEIN"/>
    <property type="match status" value="1"/>
</dbReference>
<evidence type="ECO:0000313" key="15">
    <source>
        <dbReference type="EnsemblPlants" id="AET2Gv20269400.1"/>
    </source>
</evidence>
<keyword evidence="6 12" id="KW-1133">Transmembrane helix</keyword>
<evidence type="ECO:0000256" key="3">
    <source>
        <dbReference type="ARBA" id="ARBA00022679"/>
    </source>
</evidence>
<feature type="transmembrane region" description="Helical" evidence="12">
    <location>
        <begin position="114"/>
        <end position="134"/>
    </location>
</feature>
<keyword evidence="8 12" id="KW-0472">Membrane</keyword>
<dbReference type="Pfam" id="PF13839">
    <property type="entry name" value="PC-Esterase"/>
    <property type="match status" value="1"/>
</dbReference>
<evidence type="ECO:0000256" key="6">
    <source>
        <dbReference type="ARBA" id="ARBA00022989"/>
    </source>
</evidence>
<keyword evidence="10" id="KW-0325">Glycoprotein</keyword>
<reference evidence="16" key="2">
    <citation type="journal article" date="2017" name="Nat. Plants">
        <title>The Aegilops tauschii genome reveals multiple impacts of transposons.</title>
        <authorList>
            <person name="Zhao G."/>
            <person name="Zou C."/>
            <person name="Li K."/>
            <person name="Wang K."/>
            <person name="Li T."/>
            <person name="Gao L."/>
            <person name="Zhang X."/>
            <person name="Wang H."/>
            <person name="Yang Z."/>
            <person name="Liu X."/>
            <person name="Jiang W."/>
            <person name="Mao L."/>
            <person name="Kong X."/>
            <person name="Jiao Y."/>
            <person name="Jia J."/>
        </authorList>
    </citation>
    <scope>NUCLEOTIDE SEQUENCE [LARGE SCALE GENOMIC DNA]</scope>
    <source>
        <strain evidence="16">cv. AL8/78</strain>
    </source>
</reference>
<proteinExistence type="inferred from homology"/>
<dbReference type="PANTHER" id="PTHR32285">
    <property type="entry name" value="PROTEIN TRICHOME BIREFRINGENCE-LIKE 9-RELATED"/>
    <property type="match status" value="1"/>
</dbReference>
<dbReference type="Gramene" id="AET2Gv20269400.1">
    <property type="protein sequence ID" value="AET2Gv20269400.1"/>
    <property type="gene ID" value="AET2Gv20269400"/>
</dbReference>
<dbReference type="GO" id="GO:0000139">
    <property type="term" value="C:Golgi membrane"/>
    <property type="evidence" value="ECO:0007669"/>
    <property type="project" value="UniProtKB-SubCell"/>
</dbReference>
<dbReference type="InterPro" id="IPR025846">
    <property type="entry name" value="TBL_N"/>
</dbReference>
<evidence type="ECO:0000256" key="7">
    <source>
        <dbReference type="ARBA" id="ARBA00023034"/>
    </source>
</evidence>
<dbReference type="Pfam" id="PF14416">
    <property type="entry name" value="PMR5N"/>
    <property type="match status" value="1"/>
</dbReference>
<comment type="similarity">
    <text evidence="2">Belongs to the PC-esterase family. TBL subfamily.</text>
</comment>
<reference evidence="15" key="3">
    <citation type="journal article" date="2017" name="Nature">
        <title>Genome sequence of the progenitor of the wheat D genome Aegilops tauschii.</title>
        <authorList>
            <person name="Luo M.C."/>
            <person name="Gu Y.Q."/>
            <person name="Puiu D."/>
            <person name="Wang H."/>
            <person name="Twardziok S.O."/>
            <person name="Deal K.R."/>
            <person name="Huo N."/>
            <person name="Zhu T."/>
            <person name="Wang L."/>
            <person name="Wang Y."/>
            <person name="McGuire P.E."/>
            <person name="Liu S."/>
            <person name="Long H."/>
            <person name="Ramasamy R.K."/>
            <person name="Rodriguez J.C."/>
            <person name="Van S.L."/>
            <person name="Yuan L."/>
            <person name="Wang Z."/>
            <person name="Xia Z."/>
            <person name="Xiao L."/>
            <person name="Anderson O.D."/>
            <person name="Ouyang S."/>
            <person name="Liang Y."/>
            <person name="Zimin A.V."/>
            <person name="Pertea G."/>
            <person name="Qi P."/>
            <person name="Bennetzen J.L."/>
            <person name="Dai X."/>
            <person name="Dawson M.W."/>
            <person name="Muller H.G."/>
            <person name="Kugler K."/>
            <person name="Rivarola-Duarte L."/>
            <person name="Spannagl M."/>
            <person name="Mayer K.F.X."/>
            <person name="Lu F.H."/>
            <person name="Bevan M.W."/>
            <person name="Leroy P."/>
            <person name="Li P."/>
            <person name="You F.M."/>
            <person name="Sun Q."/>
            <person name="Liu Z."/>
            <person name="Lyons E."/>
            <person name="Wicker T."/>
            <person name="Salzberg S.L."/>
            <person name="Devos K.M."/>
            <person name="Dvorak J."/>
        </authorList>
    </citation>
    <scope>NUCLEOTIDE SEQUENCE [LARGE SCALE GENOMIC DNA]</scope>
    <source>
        <strain evidence="15">cv. AL8/78</strain>
    </source>
</reference>
<dbReference type="InterPro" id="IPR029962">
    <property type="entry name" value="TBL"/>
</dbReference>
<comment type="subcellular location">
    <subcellularLocation>
        <location evidence="1">Golgi apparatus membrane</location>
        <topology evidence="1">Single-pass type II membrane protein</topology>
    </subcellularLocation>
</comment>
<keyword evidence="7" id="KW-0333">Golgi apparatus</keyword>
<feature type="domain" description="Trichome birefringence-like C-terminal" evidence="13">
    <location>
        <begin position="236"/>
        <end position="521"/>
    </location>
</feature>
<protein>
    <submittedName>
        <fullName evidence="15">Uncharacterized protein</fullName>
    </submittedName>
</protein>
<evidence type="ECO:0000256" key="11">
    <source>
        <dbReference type="SAM" id="MobiDB-lite"/>
    </source>
</evidence>
<feature type="domain" description="Trichome birefringence-like N-terminal" evidence="14">
    <location>
        <begin position="184"/>
        <end position="235"/>
    </location>
</feature>
<keyword evidence="3" id="KW-0808">Transferase</keyword>